<dbReference type="Gene3D" id="1.10.1240.10">
    <property type="entry name" value="Methionine synthase domain"/>
    <property type="match status" value="1"/>
</dbReference>
<dbReference type="Pfam" id="PF02310">
    <property type="entry name" value="B12-binding"/>
    <property type="match status" value="1"/>
</dbReference>
<dbReference type="InterPro" id="IPR006158">
    <property type="entry name" value="Cobalamin-bd"/>
</dbReference>
<gene>
    <name evidence="2" type="ORF">GCM10009741_24780</name>
</gene>
<reference evidence="3" key="1">
    <citation type="journal article" date="2019" name="Int. J. Syst. Evol. Microbiol.">
        <title>The Global Catalogue of Microorganisms (GCM) 10K type strain sequencing project: providing services to taxonomists for standard genome sequencing and annotation.</title>
        <authorList>
            <consortium name="The Broad Institute Genomics Platform"/>
            <consortium name="The Broad Institute Genome Sequencing Center for Infectious Disease"/>
            <person name="Wu L."/>
            <person name="Ma J."/>
        </authorList>
    </citation>
    <scope>NUCLEOTIDE SEQUENCE [LARGE SCALE GENOMIC DNA]</scope>
    <source>
        <strain evidence="3">JCM 14303</strain>
    </source>
</reference>
<dbReference type="InterPro" id="IPR036724">
    <property type="entry name" value="Cobalamin-bd_sf"/>
</dbReference>
<name>A0ABP4LHP9_9ACTN</name>
<feature type="domain" description="B12-binding" evidence="1">
    <location>
        <begin position="112"/>
        <end position="241"/>
    </location>
</feature>
<organism evidence="2 3">
    <name type="scientific">Kribbella lupini</name>
    <dbReference type="NCBI Taxonomy" id="291602"/>
    <lineage>
        <taxon>Bacteria</taxon>
        <taxon>Bacillati</taxon>
        <taxon>Actinomycetota</taxon>
        <taxon>Actinomycetes</taxon>
        <taxon>Propionibacteriales</taxon>
        <taxon>Kribbellaceae</taxon>
        <taxon>Kribbella</taxon>
    </lineage>
</organism>
<accession>A0ABP4LHP9</accession>
<dbReference type="InterPro" id="IPR036594">
    <property type="entry name" value="Meth_synthase_dom"/>
</dbReference>
<dbReference type="EMBL" id="BAAANC010000001">
    <property type="protein sequence ID" value="GAA1522480.1"/>
    <property type="molecule type" value="Genomic_DNA"/>
</dbReference>
<dbReference type="InterPro" id="IPR003759">
    <property type="entry name" value="Cbl-bd_cap"/>
</dbReference>
<dbReference type="Proteomes" id="UP001500363">
    <property type="component" value="Unassembled WGS sequence"/>
</dbReference>
<proteinExistence type="predicted"/>
<evidence type="ECO:0000313" key="2">
    <source>
        <dbReference type="EMBL" id="GAA1522480.1"/>
    </source>
</evidence>
<evidence type="ECO:0000259" key="1">
    <source>
        <dbReference type="PROSITE" id="PS51332"/>
    </source>
</evidence>
<dbReference type="PROSITE" id="PS51332">
    <property type="entry name" value="B12_BINDING"/>
    <property type="match status" value="1"/>
</dbReference>
<dbReference type="Pfam" id="PF02607">
    <property type="entry name" value="B12-binding_2"/>
    <property type="match status" value="1"/>
</dbReference>
<keyword evidence="3" id="KW-1185">Reference proteome</keyword>
<evidence type="ECO:0000313" key="3">
    <source>
        <dbReference type="Proteomes" id="UP001500363"/>
    </source>
</evidence>
<protein>
    <submittedName>
        <fullName evidence="2">Cobalamin-dependent protein</fullName>
    </submittedName>
</protein>
<dbReference type="SUPFAM" id="SSF52242">
    <property type="entry name" value="Cobalamin (vitamin B12)-binding domain"/>
    <property type="match status" value="1"/>
</dbReference>
<dbReference type="Gene3D" id="3.40.50.280">
    <property type="entry name" value="Cobalamin-binding domain"/>
    <property type="match status" value="1"/>
</dbReference>
<comment type="caution">
    <text evidence="2">The sequence shown here is derived from an EMBL/GenBank/DDBJ whole genome shotgun (WGS) entry which is preliminary data.</text>
</comment>
<sequence>MTVGDGRVTDIRGDESDPLLLAGPANDALVAFELALATVDTAAALEVVESQLAQGVPPVVVLTDVVATAQRNVGTRWQRGDWTVAEEHAATAVAAAATEAVARYTRQLPVTRGKALVACAEREWHALPAMIIDCALRADGWDTTLLGASTSPLRLGQYLQDLGPDALAVSCSMLGALPTTRRFVEASTTAGIPIVVGGAAFGPDDVRARALGATAWAADAQSAVLAARELPTVVQAAAPLPVEATAEQATLELSHRELVARLQSVWEVDPALEIVEDAITQTLHAVWAALLTGDSRPIPQTAHWITELLDARQGDPSATVALGHHLRTELRDYPLSHSLVAGSWPTGG</sequence>
<dbReference type="RefSeq" id="WP_344173256.1">
    <property type="nucleotide sequence ID" value="NZ_BAAANC010000001.1"/>
</dbReference>
<dbReference type="CDD" id="cd02065">
    <property type="entry name" value="B12-binding_like"/>
    <property type="match status" value="1"/>
</dbReference>